<evidence type="ECO:0000313" key="1">
    <source>
        <dbReference type="EMBL" id="AQS36954.1"/>
    </source>
</evidence>
<dbReference type="STRING" id="225848.Sps_01790"/>
<accession>A0A1S6HN75</accession>
<sequence>MFDSIKKALGLTHKPARIKVQLPEGLSHLEVIPAKVWWK</sequence>
<dbReference type="KEGG" id="spsw:Sps_01790"/>
<reference evidence="1 2" key="1">
    <citation type="submission" date="2016-03" db="EMBL/GenBank/DDBJ databases">
        <title>Complete genome sequence of Shewanella psychrophila WP2, a deep sea bacterium isolated from west Pacific sediment.</title>
        <authorList>
            <person name="Xu G."/>
            <person name="Jian H."/>
        </authorList>
    </citation>
    <scope>NUCLEOTIDE SEQUENCE [LARGE SCALE GENOMIC DNA]</scope>
    <source>
        <strain evidence="1 2">WP2</strain>
    </source>
</reference>
<protein>
    <submittedName>
        <fullName evidence="1">Uncharacterized protein</fullName>
    </submittedName>
</protein>
<dbReference type="Proteomes" id="UP000189545">
    <property type="component" value="Chromosome"/>
</dbReference>
<gene>
    <name evidence="1" type="ORF">Sps_01790</name>
</gene>
<name>A0A1S6HN75_9GAMM</name>
<dbReference type="EMBL" id="CP014782">
    <property type="protein sequence ID" value="AQS36954.1"/>
    <property type="molecule type" value="Genomic_DNA"/>
</dbReference>
<organism evidence="1 2">
    <name type="scientific">Shewanella psychrophila</name>
    <dbReference type="NCBI Taxonomy" id="225848"/>
    <lineage>
        <taxon>Bacteria</taxon>
        <taxon>Pseudomonadati</taxon>
        <taxon>Pseudomonadota</taxon>
        <taxon>Gammaproteobacteria</taxon>
        <taxon>Alteromonadales</taxon>
        <taxon>Shewanellaceae</taxon>
        <taxon>Shewanella</taxon>
    </lineage>
</organism>
<evidence type="ECO:0000313" key="2">
    <source>
        <dbReference type="Proteomes" id="UP000189545"/>
    </source>
</evidence>
<proteinExistence type="predicted"/>
<keyword evidence="2" id="KW-1185">Reference proteome</keyword>
<dbReference type="AlphaFoldDB" id="A0A1S6HN75"/>